<accession>A0A4D9CTA7</accession>
<feature type="compositionally biased region" description="Low complexity" evidence="3">
    <location>
        <begin position="88"/>
        <end position="117"/>
    </location>
</feature>
<feature type="region of interest" description="Disordered" evidence="3">
    <location>
        <begin position="705"/>
        <end position="743"/>
    </location>
</feature>
<dbReference type="GO" id="GO:0010608">
    <property type="term" value="P:post-transcriptional regulation of gene expression"/>
    <property type="evidence" value="ECO:0007669"/>
    <property type="project" value="TreeGrafter"/>
</dbReference>
<protein>
    <recommendedName>
        <fullName evidence="4">PUM-HD domain-containing protein</fullName>
    </recommendedName>
</protein>
<dbReference type="CDD" id="cd07920">
    <property type="entry name" value="Pumilio"/>
    <property type="match status" value="1"/>
</dbReference>
<dbReference type="InterPro" id="IPR011989">
    <property type="entry name" value="ARM-like"/>
</dbReference>
<feature type="compositionally biased region" description="Low complexity" evidence="3">
    <location>
        <begin position="447"/>
        <end position="463"/>
    </location>
</feature>
<feature type="repeat" description="Pumilio" evidence="2">
    <location>
        <begin position="957"/>
        <end position="992"/>
    </location>
</feature>
<feature type="compositionally biased region" description="Polar residues" evidence="3">
    <location>
        <begin position="669"/>
        <end position="686"/>
    </location>
</feature>
<keyword evidence="6" id="KW-1185">Reference proteome</keyword>
<dbReference type="OrthoDB" id="668540at2759"/>
<sequence>MGGDVPVGIESSHHSRVTSLERESDRDSEQQLSPMGRTGQARNDCDSPEYHLHKAQRDSMSNGENTGSPSFSLLYKGEGGEKGGGGSRSPNETSPETSTSATSSLFGSNSASGSGSDSDGEGSGNSNAGLKAGEAPVGSSGSGSHPHGHASGPRPSFSTPSPSPADFLLGHATPPSSRGKGGGGSGSPLLDGPFGADLFGGFHATSEREGHRQQPTDGKEVIAPQRRSNSLSPPLPALSVHEAQSVFGSTGGLRPGAPLTPGGLSRRARDKGFHSTPGDGGLGAGREGDGTGMFDFEKMEYELAGLARRGDRRPEPGSSEQDGRGETRRQTSEAMGNGGRGRTFASFAPAESPTEGLRHANNYASSSASSPAPSPSPSSLASSRSSTSPNSSSTTIQPLAFSGSGDVRSEASPLGMAAGSPYLLQQPAFPFGSMTTPGDGLQGYIQSAASPASGARASSSPRPGRTEEGAGMVFAYGPHSPLAPDNRVFGPPGGATLPTQVHIPMGAEGPVAMFPAAFEQQQLQLQQHQTTAAGNGLPTHLMTTAGLMPLSQIIALHQQHQFQQQQQQQRDKGGAALPANLPFSHMTRGMGKTAGGSGNFNGAAHGNHAGATLDNMGHGGSDFPVLVAGNTSVHPEGSSHPAMLLHPTRQRQVGESQHPQRASFGRTGANLNAHDTGSPSTASPTRNLDPYDALYYGGTGPEFRQGGGGLYGSGGGTRRGGGRDRNDRRGFGGSLNGTGNTGGATLGGGSSAANLSGLLANLGSLGGGMAGLGLESLLLNGVSSPALKKRVERDPDILAALASATPSLEEILKSSTVQSLSQDQVGCRFLQLKLDEAGADAATIIFQQAKPCMAEMMTDPFGNYLFQKILDKTSEQERATILSLVQDELVSGALNLHGTRSVQRILEVCKTKDQVATITAALRHDVVRLCVDANGNHVVQRALQHLGSEDRAFIFEAVSQACLEVSTHRHGCCVMQRCLDAATPLQRRALVAEIGRNCLQLMQDPYGNYVVQYVLDRCAADEIRPVTSCPLGRITSLSVQKYSSNVVEKCLEKASEDIQSAYIDEMCAPGNIKHLMQDQYANYVVQRALSVATHSRGLHLVEAVRPHLHAMRNTAGGRRILSKITKRFPNVDLGADMMAGGGAGGTVGNSGGPGGFVSGMNNGHGSMHHPGHMHALHGGGHPPPVQHHPHHQHPHQHLGFHQHRSNQSQAHFGGHHSGFR</sequence>
<feature type="repeat" description="Pumilio" evidence="2">
    <location>
        <begin position="848"/>
        <end position="883"/>
    </location>
</feature>
<dbReference type="AlphaFoldDB" id="A0A4D9CTA7"/>
<dbReference type="GO" id="GO:0003729">
    <property type="term" value="F:mRNA binding"/>
    <property type="evidence" value="ECO:0007669"/>
    <property type="project" value="TreeGrafter"/>
</dbReference>
<feature type="compositionally biased region" description="Basic residues" evidence="3">
    <location>
        <begin position="1166"/>
        <end position="1175"/>
    </location>
</feature>
<feature type="compositionally biased region" description="Polar residues" evidence="3">
    <location>
        <begin position="58"/>
        <end position="71"/>
    </location>
</feature>
<dbReference type="Proteomes" id="UP000355283">
    <property type="component" value="Unassembled WGS sequence"/>
</dbReference>
<feature type="compositionally biased region" description="Gly residues" evidence="3">
    <location>
        <begin position="705"/>
        <end position="719"/>
    </location>
</feature>
<dbReference type="PANTHER" id="PTHR12537:SF13">
    <property type="entry name" value="PUMILIO HOMOLOGY DOMAIN FAMILY MEMBER 4"/>
    <property type="match status" value="1"/>
</dbReference>
<feature type="compositionally biased region" description="Basic and acidic residues" evidence="3">
    <location>
        <begin position="308"/>
        <end position="331"/>
    </location>
</feature>
<comment type="caution">
    <text evidence="5">The sequence shown here is derived from an EMBL/GenBank/DDBJ whole genome shotgun (WGS) entry which is preliminary data.</text>
</comment>
<dbReference type="GO" id="GO:0005737">
    <property type="term" value="C:cytoplasm"/>
    <property type="evidence" value="ECO:0007669"/>
    <property type="project" value="TreeGrafter"/>
</dbReference>
<reference evidence="5 6" key="1">
    <citation type="submission" date="2019-01" db="EMBL/GenBank/DDBJ databases">
        <title>Nuclear Genome Assembly of the Microalgal Biofuel strain Nannochloropsis salina CCMP1776.</title>
        <authorList>
            <person name="Hovde B."/>
        </authorList>
    </citation>
    <scope>NUCLEOTIDE SEQUENCE [LARGE SCALE GENOMIC DNA]</scope>
    <source>
        <strain evidence="5 6">CCMP1776</strain>
    </source>
</reference>
<feature type="compositionally biased region" description="Gly residues" evidence="3">
    <location>
        <begin position="731"/>
        <end position="743"/>
    </location>
</feature>
<feature type="compositionally biased region" description="Low complexity" evidence="3">
    <location>
        <begin position="138"/>
        <end position="160"/>
    </location>
</feature>
<feature type="region of interest" description="Disordered" evidence="3">
    <location>
        <begin position="561"/>
        <end position="601"/>
    </location>
</feature>
<feature type="compositionally biased region" description="Polar residues" evidence="3">
    <location>
        <begin position="650"/>
        <end position="660"/>
    </location>
</feature>
<feature type="repeat" description="Pumilio" evidence="2">
    <location>
        <begin position="921"/>
        <end position="956"/>
    </location>
</feature>
<feature type="compositionally biased region" description="Basic and acidic residues" evidence="3">
    <location>
        <begin position="43"/>
        <end position="57"/>
    </location>
</feature>
<dbReference type="InterPro" id="IPR016024">
    <property type="entry name" value="ARM-type_fold"/>
</dbReference>
<evidence type="ECO:0000259" key="4">
    <source>
        <dbReference type="PROSITE" id="PS50303"/>
    </source>
</evidence>
<feature type="region of interest" description="Disordered" evidence="3">
    <location>
        <begin position="1"/>
        <end position="413"/>
    </location>
</feature>
<organism evidence="5 6">
    <name type="scientific">Nannochloropsis salina CCMP1776</name>
    <dbReference type="NCBI Taxonomy" id="1027361"/>
    <lineage>
        <taxon>Eukaryota</taxon>
        <taxon>Sar</taxon>
        <taxon>Stramenopiles</taxon>
        <taxon>Ochrophyta</taxon>
        <taxon>Eustigmatophyceae</taxon>
        <taxon>Eustigmatales</taxon>
        <taxon>Monodopsidaceae</taxon>
        <taxon>Microchloropsis</taxon>
        <taxon>Microchloropsis salina</taxon>
    </lineage>
</organism>
<dbReference type="InterPro" id="IPR033133">
    <property type="entry name" value="PUM-HD"/>
</dbReference>
<dbReference type="EMBL" id="SDOX01000158">
    <property type="protein sequence ID" value="TFJ80773.1"/>
    <property type="molecule type" value="Genomic_DNA"/>
</dbReference>
<dbReference type="Gene3D" id="1.25.10.10">
    <property type="entry name" value="Leucine-rich Repeat Variant"/>
    <property type="match status" value="1"/>
</dbReference>
<evidence type="ECO:0000313" key="6">
    <source>
        <dbReference type="Proteomes" id="UP000355283"/>
    </source>
</evidence>
<feature type="repeat" description="Pumilio" evidence="2">
    <location>
        <begin position="1029"/>
        <end position="1064"/>
    </location>
</feature>
<feature type="compositionally biased region" description="Basic and acidic residues" evidence="3">
    <location>
        <begin position="721"/>
        <end position="730"/>
    </location>
</feature>
<dbReference type="InterPro" id="IPR033712">
    <property type="entry name" value="Pumilio_RNA-bd"/>
</dbReference>
<feature type="compositionally biased region" description="Low complexity" evidence="3">
    <location>
        <begin position="364"/>
        <end position="393"/>
    </location>
</feature>
<name>A0A4D9CTA7_9STRA</name>
<evidence type="ECO:0000256" key="3">
    <source>
        <dbReference type="SAM" id="MobiDB-lite"/>
    </source>
</evidence>
<dbReference type="PANTHER" id="PTHR12537">
    <property type="entry name" value="RNA BINDING PROTEIN PUMILIO-RELATED"/>
    <property type="match status" value="1"/>
</dbReference>
<feature type="repeat" description="Pumilio" evidence="2">
    <location>
        <begin position="993"/>
        <end position="1028"/>
    </location>
</feature>
<evidence type="ECO:0000256" key="1">
    <source>
        <dbReference type="ARBA" id="ARBA00022737"/>
    </source>
</evidence>
<dbReference type="SMART" id="SM00025">
    <property type="entry name" value="Pumilio"/>
    <property type="match status" value="8"/>
</dbReference>
<feature type="repeat" description="Pumilio" evidence="2">
    <location>
        <begin position="1065"/>
        <end position="1102"/>
    </location>
</feature>
<feature type="compositionally biased region" description="Basic and acidic residues" evidence="3">
    <location>
        <begin position="19"/>
        <end position="29"/>
    </location>
</feature>
<feature type="compositionally biased region" description="Basic residues" evidence="3">
    <location>
        <begin position="1187"/>
        <end position="1204"/>
    </location>
</feature>
<dbReference type="Pfam" id="PF00806">
    <property type="entry name" value="PUF"/>
    <property type="match status" value="8"/>
</dbReference>
<feature type="region of interest" description="Disordered" evidence="3">
    <location>
        <begin position="650"/>
        <end position="693"/>
    </location>
</feature>
<gene>
    <name evidence="5" type="ORF">NSK_007950</name>
</gene>
<dbReference type="PROSITE" id="PS50303">
    <property type="entry name" value="PUM_HD"/>
    <property type="match status" value="1"/>
</dbReference>
<feature type="domain" description="PUM-HD" evidence="4">
    <location>
        <begin position="789"/>
        <end position="1128"/>
    </location>
</feature>
<keyword evidence="1" id="KW-0677">Repeat</keyword>
<dbReference type="InterPro" id="IPR001313">
    <property type="entry name" value="Pumilio_RNA-bd_rpt"/>
</dbReference>
<dbReference type="FunFam" id="1.25.10.10:FF:000237">
    <property type="entry name" value="Pumilio homolog 9"/>
    <property type="match status" value="1"/>
</dbReference>
<dbReference type="PROSITE" id="PS50302">
    <property type="entry name" value="PUM"/>
    <property type="match status" value="6"/>
</dbReference>
<feature type="region of interest" description="Disordered" evidence="3">
    <location>
        <begin position="1161"/>
        <end position="1220"/>
    </location>
</feature>
<evidence type="ECO:0000313" key="5">
    <source>
        <dbReference type="EMBL" id="TFJ80773.1"/>
    </source>
</evidence>
<evidence type="ECO:0000256" key="2">
    <source>
        <dbReference type="PROSITE-ProRule" id="PRU00317"/>
    </source>
</evidence>
<proteinExistence type="predicted"/>
<feature type="compositionally biased region" description="Basic and acidic residues" evidence="3">
    <location>
        <begin position="205"/>
        <end position="220"/>
    </location>
</feature>
<dbReference type="SUPFAM" id="SSF48371">
    <property type="entry name" value="ARM repeat"/>
    <property type="match status" value="1"/>
</dbReference>
<feature type="region of interest" description="Disordered" evidence="3">
    <location>
        <begin position="440"/>
        <end position="467"/>
    </location>
</feature>